<name>A0A0C2HH73_9BILA</name>
<organism evidence="1 2">
    <name type="scientific">Ancylostoma duodenale</name>
    <dbReference type="NCBI Taxonomy" id="51022"/>
    <lineage>
        <taxon>Eukaryota</taxon>
        <taxon>Metazoa</taxon>
        <taxon>Ecdysozoa</taxon>
        <taxon>Nematoda</taxon>
        <taxon>Chromadorea</taxon>
        <taxon>Rhabditida</taxon>
        <taxon>Rhabditina</taxon>
        <taxon>Rhabditomorpha</taxon>
        <taxon>Strongyloidea</taxon>
        <taxon>Ancylostomatidae</taxon>
        <taxon>Ancylostomatinae</taxon>
        <taxon>Ancylostoma</taxon>
    </lineage>
</organism>
<evidence type="ECO:0000313" key="1">
    <source>
        <dbReference type="EMBL" id="KIH68971.1"/>
    </source>
</evidence>
<sequence>MAIHRPRAILCAYPRKIRGRNNVGTRQEAVLCTLHRVVNPNHCIEEWIDDRVSVILYERFYNWEIMAANYIVKNTPFGNEFLRRWAEQEFKQPPSWNGYDQGGLMMLLLELLVPDAVKEYAVCNEYWRTASNYKTYMATVMCVRLALGATMVWPDKVCIYRKGEAFARDGWITNEE</sequence>
<dbReference type="OrthoDB" id="407658at2759"/>
<dbReference type="EMBL" id="KN726248">
    <property type="protein sequence ID" value="KIH68971.1"/>
    <property type="molecule type" value="Genomic_DNA"/>
</dbReference>
<accession>A0A0C2HH73</accession>
<dbReference type="Proteomes" id="UP000054047">
    <property type="component" value="Unassembled WGS sequence"/>
</dbReference>
<keyword evidence="2" id="KW-1185">Reference proteome</keyword>
<reference evidence="1 2" key="1">
    <citation type="submission" date="2013-12" db="EMBL/GenBank/DDBJ databases">
        <title>Draft genome of the parsitic nematode Ancylostoma duodenale.</title>
        <authorList>
            <person name="Mitreva M."/>
        </authorList>
    </citation>
    <scope>NUCLEOTIDE SEQUENCE [LARGE SCALE GENOMIC DNA]</scope>
    <source>
        <strain evidence="1 2">Zhejiang</strain>
    </source>
</reference>
<evidence type="ECO:0000313" key="2">
    <source>
        <dbReference type="Proteomes" id="UP000054047"/>
    </source>
</evidence>
<protein>
    <submittedName>
        <fullName evidence="1">Uncharacterized protein</fullName>
    </submittedName>
</protein>
<dbReference type="PANTHER" id="PTHR31562">
    <property type="entry name" value="PROTEIN CBG18972"/>
    <property type="match status" value="1"/>
</dbReference>
<proteinExistence type="predicted"/>
<dbReference type="AlphaFoldDB" id="A0A0C2HH73"/>
<dbReference type="InterPro" id="IPR029044">
    <property type="entry name" value="Nucleotide-diphossugar_trans"/>
</dbReference>
<dbReference type="Gene3D" id="3.90.550.10">
    <property type="entry name" value="Spore Coat Polysaccharide Biosynthesis Protein SpsA, Chain A"/>
    <property type="match status" value="1"/>
</dbReference>
<dbReference type="Pfam" id="PF03314">
    <property type="entry name" value="DUF273"/>
    <property type="match status" value="1"/>
</dbReference>
<dbReference type="InterPro" id="IPR004988">
    <property type="entry name" value="DUF273"/>
</dbReference>
<gene>
    <name evidence="1" type="ORF">ANCDUO_00695</name>
</gene>
<dbReference type="PANTHER" id="PTHR31562:SF8">
    <property type="entry name" value="ALPHA-1,6-MANNOSYLTRANSFERASE"/>
    <property type="match status" value="1"/>
</dbReference>